<dbReference type="PANTHER" id="PTHR12561:SF3">
    <property type="entry name" value="LIPOYLTRANSFERASE 1, MITOCHONDRIAL"/>
    <property type="match status" value="1"/>
</dbReference>
<dbReference type="InterPro" id="IPR045864">
    <property type="entry name" value="aa-tRNA-synth_II/BPL/LPL"/>
</dbReference>
<reference evidence="10" key="1">
    <citation type="submission" date="2015-09" db="EMBL/GenBank/DDBJ databases">
        <authorList>
            <person name="Wibberg D."/>
        </authorList>
    </citation>
    <scope>NUCLEOTIDE SEQUENCE [LARGE SCALE GENOMIC DNA]</scope>
    <source>
        <strain evidence="10">SD1D</strain>
    </source>
</reference>
<protein>
    <recommendedName>
        <fullName evidence="3">lipoate--protein ligase</fullName>
        <ecNumber evidence="3">6.3.1.20</ecNumber>
    </recommendedName>
</protein>
<gene>
    <name evidence="9" type="ORF">SD1D_1812</name>
</gene>
<dbReference type="Pfam" id="PF10437">
    <property type="entry name" value="Lip_prot_lig_C"/>
    <property type="match status" value="1"/>
</dbReference>
<dbReference type="Proteomes" id="UP000196053">
    <property type="component" value="Chromosome I"/>
</dbReference>
<comment type="pathway">
    <text evidence="1">Protein modification; protein lipoylation via exogenous pathway; protein N(6)-(lipoyl)lysine from lipoate: step 2/2.</text>
</comment>
<evidence type="ECO:0000313" key="9">
    <source>
        <dbReference type="EMBL" id="CUH93356.1"/>
    </source>
</evidence>
<dbReference type="GO" id="GO:0005524">
    <property type="term" value="F:ATP binding"/>
    <property type="evidence" value="ECO:0007669"/>
    <property type="project" value="UniProtKB-KW"/>
</dbReference>
<evidence type="ECO:0000256" key="6">
    <source>
        <dbReference type="ARBA" id="ARBA00022840"/>
    </source>
</evidence>
<keyword evidence="4" id="KW-0436">Ligase</keyword>
<proteinExistence type="predicted"/>
<evidence type="ECO:0000256" key="4">
    <source>
        <dbReference type="ARBA" id="ARBA00022598"/>
    </source>
</evidence>
<dbReference type="EC" id="6.3.1.20" evidence="3"/>
<comment type="pathway">
    <text evidence="2">Protein modification; protein lipoylation via exogenous pathway; protein N(6)-(lipoyl)lysine from lipoate: step 1/2.</text>
</comment>
<keyword evidence="10" id="KW-1185">Reference proteome</keyword>
<comment type="catalytic activity">
    <reaction evidence="7">
        <text>L-lysyl-[lipoyl-carrier protein] + (R)-lipoate + ATP = N(6)-[(R)-lipoyl]-L-lysyl-[lipoyl-carrier protein] + AMP + diphosphate + H(+)</text>
        <dbReference type="Rhea" id="RHEA:49288"/>
        <dbReference type="Rhea" id="RHEA-COMP:10500"/>
        <dbReference type="Rhea" id="RHEA-COMP:10502"/>
        <dbReference type="ChEBI" id="CHEBI:15378"/>
        <dbReference type="ChEBI" id="CHEBI:29969"/>
        <dbReference type="ChEBI" id="CHEBI:30616"/>
        <dbReference type="ChEBI" id="CHEBI:33019"/>
        <dbReference type="ChEBI" id="CHEBI:83088"/>
        <dbReference type="ChEBI" id="CHEBI:83099"/>
        <dbReference type="ChEBI" id="CHEBI:456215"/>
        <dbReference type="EC" id="6.3.1.20"/>
    </reaction>
</comment>
<dbReference type="Pfam" id="PF21948">
    <property type="entry name" value="LplA-B_cat"/>
    <property type="match status" value="1"/>
</dbReference>
<dbReference type="InterPro" id="IPR004562">
    <property type="entry name" value="LipoylTrfase_LipoateP_Ligase"/>
</dbReference>
<dbReference type="KEGG" id="hsd:SD1D_1812"/>
<dbReference type="InterPro" id="IPR019491">
    <property type="entry name" value="Lipoate_protein_ligase_C"/>
</dbReference>
<sequence length="332" mass="37948">MIAIKKLLYYITEETNPYKNLALEEYLLHNVREDECILYLWQNEKTVVIGRNQNPWKECRINQLNEVGGKLVRRLSGGGAVYHDLGNLNFTFLVTKDNYNVDRQLEVIIKAVNNLGILAVKSGRNDITVEGKKFSGNAFYTMGNKCYHHGTILVNVDMADLSKYLNVSKTKLQSKGVASVKSRVTNLKDYNRDITIDKLKKELINAFGDVYGLKPVEMDGANLPQEDLNSRAEKFSSWQWNYGRKIEFSDSIERRFSWGEIEIQFVVLGGIIKDCRVFSDALDTELFEELPKQLMGLKFTSKSINKALSNIRTSDNNNEILKDIIELIGEEV</sequence>
<dbReference type="GO" id="GO:0017118">
    <property type="term" value="F:lipoyltransferase activity"/>
    <property type="evidence" value="ECO:0007669"/>
    <property type="project" value="TreeGrafter"/>
</dbReference>
<dbReference type="AlphaFoldDB" id="A0A0K8J6V6"/>
<dbReference type="NCBIfam" id="TIGR00545">
    <property type="entry name" value="lipoyltrans"/>
    <property type="match status" value="1"/>
</dbReference>
<feature type="domain" description="BPL/LPL catalytic" evidence="8">
    <location>
        <begin position="32"/>
        <end position="215"/>
    </location>
</feature>
<dbReference type="UniPathway" id="UPA00537">
    <property type="reaction ID" value="UER00594"/>
</dbReference>
<dbReference type="CDD" id="cd16443">
    <property type="entry name" value="LplA"/>
    <property type="match status" value="1"/>
</dbReference>
<evidence type="ECO:0000259" key="8">
    <source>
        <dbReference type="PROSITE" id="PS51733"/>
    </source>
</evidence>
<accession>A0A0K8J6V6</accession>
<evidence type="ECO:0000256" key="2">
    <source>
        <dbReference type="ARBA" id="ARBA00005124"/>
    </source>
</evidence>
<dbReference type="RefSeq" id="WP_242955209.1">
    <property type="nucleotide sequence ID" value="NZ_LN879430.1"/>
</dbReference>
<dbReference type="GO" id="GO:0005737">
    <property type="term" value="C:cytoplasm"/>
    <property type="evidence" value="ECO:0007669"/>
    <property type="project" value="TreeGrafter"/>
</dbReference>
<keyword evidence="5" id="KW-0547">Nucleotide-binding</keyword>
<evidence type="ECO:0000256" key="3">
    <source>
        <dbReference type="ARBA" id="ARBA00012367"/>
    </source>
</evidence>
<evidence type="ECO:0000256" key="5">
    <source>
        <dbReference type="ARBA" id="ARBA00022741"/>
    </source>
</evidence>
<evidence type="ECO:0000256" key="7">
    <source>
        <dbReference type="ARBA" id="ARBA00048037"/>
    </source>
</evidence>
<organism evidence="9 10">
    <name type="scientific">Herbinix luporum</name>
    <dbReference type="NCBI Taxonomy" id="1679721"/>
    <lineage>
        <taxon>Bacteria</taxon>
        <taxon>Bacillati</taxon>
        <taxon>Bacillota</taxon>
        <taxon>Clostridia</taxon>
        <taxon>Lachnospirales</taxon>
        <taxon>Lachnospiraceae</taxon>
        <taxon>Herbinix</taxon>
    </lineage>
</organism>
<dbReference type="SUPFAM" id="SSF82649">
    <property type="entry name" value="SufE/NifU"/>
    <property type="match status" value="1"/>
</dbReference>
<name>A0A0K8J6V6_9FIRM</name>
<dbReference type="InterPro" id="IPR004143">
    <property type="entry name" value="BPL_LPL_catalytic"/>
</dbReference>
<dbReference type="GO" id="GO:0016979">
    <property type="term" value="F:lipoate-protein ligase activity"/>
    <property type="evidence" value="ECO:0007669"/>
    <property type="project" value="UniProtKB-EC"/>
</dbReference>
<dbReference type="Gene3D" id="3.30.390.50">
    <property type="entry name" value="CO dehydrogenase flavoprotein, C-terminal domain"/>
    <property type="match status" value="1"/>
</dbReference>
<dbReference type="SUPFAM" id="SSF55681">
    <property type="entry name" value="Class II aaRS and biotin synthetases"/>
    <property type="match status" value="1"/>
</dbReference>
<dbReference type="GO" id="GO:0009249">
    <property type="term" value="P:protein lipoylation"/>
    <property type="evidence" value="ECO:0007669"/>
    <property type="project" value="InterPro"/>
</dbReference>
<evidence type="ECO:0000256" key="1">
    <source>
        <dbReference type="ARBA" id="ARBA00005085"/>
    </source>
</evidence>
<dbReference type="PROSITE" id="PS51733">
    <property type="entry name" value="BPL_LPL_CATALYTIC"/>
    <property type="match status" value="1"/>
</dbReference>
<dbReference type="PANTHER" id="PTHR12561">
    <property type="entry name" value="LIPOATE-PROTEIN LIGASE"/>
    <property type="match status" value="1"/>
</dbReference>
<dbReference type="EMBL" id="LN879430">
    <property type="protein sequence ID" value="CUH93356.1"/>
    <property type="molecule type" value="Genomic_DNA"/>
</dbReference>
<keyword evidence="6" id="KW-0067">ATP-binding</keyword>
<evidence type="ECO:0000313" key="10">
    <source>
        <dbReference type="Proteomes" id="UP000196053"/>
    </source>
</evidence>
<dbReference type="Gene3D" id="3.30.930.10">
    <property type="entry name" value="Bira Bifunctional Protein, Domain 2"/>
    <property type="match status" value="1"/>
</dbReference>